<dbReference type="SUPFAM" id="SSF54791">
    <property type="entry name" value="Eukaryotic type KH-domain (KH-domain type I)"/>
    <property type="match status" value="5"/>
</dbReference>
<gene>
    <name evidence="18" type="ORF">TAV2_LOCUS7639</name>
</gene>
<dbReference type="InterPro" id="IPR050345">
    <property type="entry name" value="Aliph_Amidase/BUP"/>
</dbReference>
<feature type="compositionally biased region" description="Polar residues" evidence="16">
    <location>
        <begin position="1489"/>
        <end position="1529"/>
    </location>
</feature>
<dbReference type="Gene3D" id="3.30.1370.10">
    <property type="entry name" value="K Homology domain, type 1"/>
    <property type="match status" value="3"/>
</dbReference>
<dbReference type="InterPro" id="IPR003010">
    <property type="entry name" value="C-N_Hydrolase"/>
</dbReference>
<dbReference type="GO" id="GO:0005975">
    <property type="term" value="P:carbohydrate metabolic process"/>
    <property type="evidence" value="ECO:0007669"/>
    <property type="project" value="InterPro"/>
</dbReference>
<evidence type="ECO:0000256" key="14">
    <source>
        <dbReference type="PROSITE-ProRule" id="PRU00117"/>
    </source>
</evidence>
<evidence type="ECO:0000313" key="18">
    <source>
        <dbReference type="EMBL" id="CAH2043533.1"/>
    </source>
</evidence>
<dbReference type="GO" id="GO:0033396">
    <property type="term" value="P:beta-alanine biosynthetic process via 3-ureidopropionate"/>
    <property type="evidence" value="ECO:0007669"/>
    <property type="project" value="TreeGrafter"/>
</dbReference>
<dbReference type="EC" id="3.1.3.11" evidence="4"/>
<evidence type="ECO:0000256" key="8">
    <source>
        <dbReference type="ARBA" id="ARBA00050540"/>
    </source>
</evidence>
<evidence type="ECO:0000256" key="12">
    <source>
        <dbReference type="ARBA" id="ARBA00074804"/>
    </source>
</evidence>
<dbReference type="InterPro" id="IPR000146">
    <property type="entry name" value="FBPase_class-1"/>
</dbReference>
<comment type="similarity">
    <text evidence="10">Belongs to the carbon-nitrogen hydrolase superfamily. BUP family.</text>
</comment>
<dbReference type="SMART" id="SM00322">
    <property type="entry name" value="KH"/>
    <property type="match status" value="5"/>
</dbReference>
<dbReference type="InterPro" id="IPR004087">
    <property type="entry name" value="KH_dom"/>
</dbReference>
<dbReference type="CDD" id="cd22462">
    <property type="entry name" value="KH-I_HEN4_like_rpt5"/>
    <property type="match status" value="1"/>
</dbReference>
<dbReference type="Proteomes" id="UP000836841">
    <property type="component" value="Chromosome 2"/>
</dbReference>
<dbReference type="EMBL" id="OU466858">
    <property type="protein sequence ID" value="CAH2043533.1"/>
    <property type="molecule type" value="Genomic_DNA"/>
</dbReference>
<dbReference type="FunFam" id="3.60.110.10:FF:000008">
    <property type="entry name" value="Beta-alanine synthase"/>
    <property type="match status" value="1"/>
</dbReference>
<comment type="catalytic activity">
    <reaction evidence="9">
        <text>3-(carbamoylamino)-2-methylpropanoate + H2O + 2 H(+) = (R)-3-amino-2-methylpropanoate + NH4(+) + CO2</text>
        <dbReference type="Rhea" id="RHEA:37339"/>
        <dbReference type="ChEBI" id="CHEBI:15377"/>
        <dbReference type="ChEBI" id="CHEBI:15378"/>
        <dbReference type="ChEBI" id="CHEBI:16526"/>
        <dbReference type="ChEBI" id="CHEBI:28938"/>
        <dbReference type="ChEBI" id="CHEBI:57731"/>
        <dbReference type="ChEBI" id="CHEBI:74414"/>
        <dbReference type="EC" id="3.5.1.6"/>
    </reaction>
</comment>
<dbReference type="FunFam" id="3.40.190.80:FF:000009">
    <property type="entry name" value="Fructose-1,6-bisphosphatase, chloroplastic"/>
    <property type="match status" value="1"/>
</dbReference>
<dbReference type="Gene3D" id="3.40.190.80">
    <property type="match status" value="1"/>
</dbReference>
<dbReference type="GO" id="GO:0003723">
    <property type="term" value="F:RNA binding"/>
    <property type="evidence" value="ECO:0007669"/>
    <property type="project" value="UniProtKB-UniRule"/>
</dbReference>
<dbReference type="SUPFAM" id="SSF56317">
    <property type="entry name" value="Carbon-nitrogen hydrolase"/>
    <property type="match status" value="1"/>
</dbReference>
<proteinExistence type="inferred from homology"/>
<dbReference type="Pfam" id="PF00316">
    <property type="entry name" value="FBPase"/>
    <property type="match status" value="1"/>
</dbReference>
<dbReference type="InterPro" id="IPR036526">
    <property type="entry name" value="C-N_Hydrolase_sf"/>
</dbReference>
<dbReference type="CDD" id="cd22460">
    <property type="entry name" value="KH-I_PEPPER_rpt2_like"/>
    <property type="match status" value="2"/>
</dbReference>
<name>A0AAU9RHX7_THLAR</name>
<evidence type="ECO:0000256" key="13">
    <source>
        <dbReference type="ARBA" id="ARBA00075038"/>
    </source>
</evidence>
<dbReference type="InterPro" id="IPR028343">
    <property type="entry name" value="FBPtase"/>
</dbReference>
<dbReference type="InterPro" id="IPR033391">
    <property type="entry name" value="FBPase_N"/>
</dbReference>
<evidence type="ECO:0000259" key="17">
    <source>
        <dbReference type="PROSITE" id="PS50263"/>
    </source>
</evidence>
<dbReference type="HAMAP" id="MF_01855">
    <property type="entry name" value="FBPase_class1"/>
    <property type="match status" value="1"/>
</dbReference>
<protein>
    <recommendedName>
        <fullName evidence="12">Beta-ureidopropionase</fullName>
        <ecNumber evidence="4">3.1.3.11</ecNumber>
        <ecNumber evidence="11">3.5.1.6</ecNumber>
    </recommendedName>
    <alternativeName>
        <fullName evidence="7">D-fructose-1,6-bisphosphate 1-phosphohydrolase</fullName>
    </alternativeName>
    <alternativeName>
        <fullName evidence="13">N-carbamoyl-beta-alanine amidohydrolase</fullName>
    </alternativeName>
</protein>
<dbReference type="PANTHER" id="PTHR43674">
    <property type="entry name" value="NITRILASE C965.09-RELATED"/>
    <property type="match status" value="1"/>
</dbReference>
<dbReference type="CDD" id="cd00354">
    <property type="entry name" value="FBPase"/>
    <property type="match status" value="1"/>
</dbReference>
<sequence length="1721" mass="189870">MDKTISENGETVADGSIRGYDSLHQLLSENLKPELYQEVSRLLLGSNCGRRSLEQIVLPDSVKSFSLEHDFDLQAVRFSADKEQMRKPRVVRVGLIQNSIALPTTAPFSDQKRGIFDKLKPMIDAAGFAGVNILCLQEAWTMPFAFCTREKKWCEFAEPVDGESTKFLQELARKYNMVIVSPILERDIDHGEVLWNTAVIIGNNGNIIGKHRKNHIPRVGDFNESTYYMEGDTGHPVFETVFGKIAVNICYGRHHPLNWLAFGLNGAEIVFNPSATVGELSEPMWPIEARNAAIANSYFVGSINRVGTEVFPNAFTSGDGKPQHNDFGHFYGSSHFSAPDASCTPSLSRYKDGLMISDMDLNLCRQYKDKWGFRMTARYELYADLLAKYMKPDFKPQVVSDTMLHKNSSVDYGIRHPSIRDFEAYPDETEFRGCSKSRKIMQSLTITRHPTSISPPRLDLYPLRRIAAFSVLSPPATVNSRRGMASRRESASFKSLATRQDSIGDDDDGYCTLVDFAGNGGGGGREGTNVGDDLVVLLYHLQHACKRIASLVASPFNSSLGKLSVNSSSGSDRDAPKPLDIVSNDIILSSLRNSGKVAVMASEEDDSPTWIKDDGPYVVVVDPLDGSRNIDASIPTGTIFGIYNRLAELDHLPVEEKAELNSLQRGNRLVASGYVLYSSATILCVTLGSGTHAFTLDHSTGEFVLTHQNVKIPTRGQIYSVNDARYFDWPEGLRKYIDTVRQGKGENPKKYSARYICSLVADLHRTLLYGGVAMNPRDHLRLVYEGNPLAFLVEQAGGKASDGKRGILSIQPVKLHQRLPLFLGSVEDVAELESYGDVQQTVNPGYERSGAIDPGSGFGSSKRVKTHHAQLLSPLIVPVGHASFRLLCPLSQVGAVIGKSGSVIKQLQQSTGAKIRVEEPPFGSPDRVITIISQVDSGSRVKLGVYNSRNAEAEKKEEEVEVSKVQAALIRVFEVLAAEADSETVVCRLLTESSHAGAVIGKGGQMVGSIRKETGCKIAVRAENLPICADADDEMVEIEGNVMAVKKALVSVSRCLQDCQPVNTVRMVGNRPLEKEIEASLHRPIETIIQESLPRSVVEDYDYRPRTAEMFPRGAFARPNDVIRHDALHHTHRHIEADRQDALHRRHVEADRQDALHRRHVEADRHDALRRHIEAEQRQDALRRHVEAEQRHDTLRRHVDVAPRETLYRASDVVRGDVHLQRREVDDSHESLHRPFEMVQRDAMGMPFESYPRDAFGRRVETVPQETLRRSTADFLAHRYSTIDTHHQNSNTSASMTNAATMKPPLSEVEVGNQEVVFKILCSTESAGGIIGTGGKVIRMLHSETGAFINVGNTVTDCEERLISVTAPENPESQSSPAQKATVLVFTRLFELATKKILDNGPRTSITARLVVPTSQIGCLLGKGGVIVTEMRKTTGAAIQILKADQNPKCVSENDQVVQISGEFPNVREAIYHITSRLRDSFFSKSMENSITKSNPTLTTERSYHGQSDTPLSIGSQQSFSHPPTISTSLRRRSEDSFLGGPHSSVNYSRPVGTDPYLRPEDPIPDRFIPSAGYSPNFGPRSTMDHSDISHQLTETASRMWASPPPAAPRGLSDASGGLSSARAGLVHGSGHKSAIVTNTTVEIRVPENAMSFVYGENGYNLEQLRRISGARVIVHEPPLGTGDRIIVISGTPDQTQAAQNLLHAFILTGETSLSKKYNLN</sequence>
<dbReference type="Gene3D" id="3.60.110.10">
    <property type="entry name" value="Carbon-nitrogen hydrolase"/>
    <property type="match status" value="1"/>
</dbReference>
<evidence type="ECO:0000256" key="3">
    <source>
        <dbReference type="ARBA" id="ARBA00010941"/>
    </source>
</evidence>
<keyword evidence="5 15" id="KW-0378">Hydrolase</keyword>
<dbReference type="Pfam" id="PF00795">
    <property type="entry name" value="CN_hydrolase"/>
    <property type="match status" value="1"/>
</dbReference>
<keyword evidence="14" id="KW-0694">RNA-binding</keyword>
<dbReference type="InterPro" id="IPR036612">
    <property type="entry name" value="KH_dom_type_1_sf"/>
</dbReference>
<evidence type="ECO:0000256" key="5">
    <source>
        <dbReference type="ARBA" id="ARBA00022801"/>
    </source>
</evidence>
<evidence type="ECO:0000313" key="19">
    <source>
        <dbReference type="Proteomes" id="UP000836841"/>
    </source>
</evidence>
<comment type="similarity">
    <text evidence="3 15">Belongs to the FBPase class 1 family.</text>
</comment>
<organism evidence="18 19">
    <name type="scientific">Thlaspi arvense</name>
    <name type="common">Field penny-cress</name>
    <dbReference type="NCBI Taxonomy" id="13288"/>
    <lineage>
        <taxon>Eukaryota</taxon>
        <taxon>Viridiplantae</taxon>
        <taxon>Streptophyta</taxon>
        <taxon>Embryophyta</taxon>
        <taxon>Tracheophyta</taxon>
        <taxon>Spermatophyta</taxon>
        <taxon>Magnoliopsida</taxon>
        <taxon>eudicotyledons</taxon>
        <taxon>Gunneridae</taxon>
        <taxon>Pentapetalae</taxon>
        <taxon>rosids</taxon>
        <taxon>malvids</taxon>
        <taxon>Brassicales</taxon>
        <taxon>Brassicaceae</taxon>
        <taxon>Thlaspideae</taxon>
        <taxon>Thlaspi</taxon>
    </lineage>
</organism>
<evidence type="ECO:0000256" key="15">
    <source>
        <dbReference type="RuleBase" id="RU000508"/>
    </source>
</evidence>
<evidence type="ECO:0000256" key="2">
    <source>
        <dbReference type="ARBA" id="ARBA00004668"/>
    </source>
</evidence>
<evidence type="ECO:0000256" key="7">
    <source>
        <dbReference type="ARBA" id="ARBA00032973"/>
    </source>
</evidence>
<dbReference type="GO" id="GO:0003837">
    <property type="term" value="F:beta-ureidopropionase activity"/>
    <property type="evidence" value="ECO:0007669"/>
    <property type="project" value="UniProtKB-EC"/>
</dbReference>
<comment type="catalytic activity">
    <reaction evidence="8">
        <text>3-(carbamoylamino)propanoate + H2O + 2 H(+) = beta-alanine + NH4(+) + CO2</text>
        <dbReference type="Rhea" id="RHEA:11184"/>
        <dbReference type="ChEBI" id="CHEBI:11892"/>
        <dbReference type="ChEBI" id="CHEBI:15377"/>
        <dbReference type="ChEBI" id="CHEBI:15378"/>
        <dbReference type="ChEBI" id="CHEBI:16526"/>
        <dbReference type="ChEBI" id="CHEBI:28938"/>
        <dbReference type="ChEBI" id="CHEBI:57966"/>
        <dbReference type="EC" id="3.5.1.6"/>
    </reaction>
</comment>
<dbReference type="Pfam" id="PF00013">
    <property type="entry name" value="KH_1"/>
    <property type="match status" value="5"/>
</dbReference>
<reference evidence="18 19" key="1">
    <citation type="submission" date="2022-03" db="EMBL/GenBank/DDBJ databases">
        <authorList>
            <person name="Nunn A."/>
            <person name="Chopra R."/>
            <person name="Nunn A."/>
            <person name="Contreras Garrido A."/>
        </authorList>
    </citation>
    <scope>NUCLEOTIDE SEQUENCE [LARGE SCALE GENOMIC DNA]</scope>
</reference>
<dbReference type="EC" id="3.5.1.6" evidence="11"/>
<dbReference type="Gene3D" id="3.30.310.210">
    <property type="match status" value="1"/>
</dbReference>
<keyword evidence="19" id="KW-1185">Reference proteome</keyword>
<dbReference type="CDD" id="cd22459">
    <property type="entry name" value="KH-I_PEPPER_rpt1_like"/>
    <property type="match status" value="2"/>
</dbReference>
<accession>A0AAU9RHX7</accession>
<dbReference type="FunFam" id="3.30.540.10:FF:000019">
    <property type="entry name" value="Fructose-1,6-bisphosphatase, chloroplastic"/>
    <property type="match status" value="1"/>
</dbReference>
<dbReference type="Pfam" id="PF18913">
    <property type="entry name" value="FBPase_C"/>
    <property type="match status" value="1"/>
</dbReference>
<evidence type="ECO:0000256" key="4">
    <source>
        <dbReference type="ARBA" id="ARBA00013093"/>
    </source>
</evidence>
<dbReference type="InterPro" id="IPR004088">
    <property type="entry name" value="KH_dom_type_1"/>
</dbReference>
<evidence type="ECO:0000256" key="6">
    <source>
        <dbReference type="ARBA" id="ARBA00023277"/>
    </source>
</evidence>
<evidence type="ECO:0000256" key="11">
    <source>
        <dbReference type="ARBA" id="ARBA00066985"/>
    </source>
</evidence>
<keyword evidence="6 15" id="KW-0119">Carbohydrate metabolism</keyword>
<dbReference type="PIRSF" id="PIRSF500210">
    <property type="entry name" value="FBPtase"/>
    <property type="match status" value="1"/>
</dbReference>
<evidence type="ECO:0000256" key="9">
    <source>
        <dbReference type="ARBA" id="ARBA00050552"/>
    </source>
</evidence>
<dbReference type="PRINTS" id="PR00115">
    <property type="entry name" value="F16BPHPHTASE"/>
</dbReference>
<comment type="catalytic activity">
    <reaction evidence="1">
        <text>beta-D-fructose 1,6-bisphosphate + H2O = beta-D-fructose 6-phosphate + phosphate</text>
        <dbReference type="Rhea" id="RHEA:11064"/>
        <dbReference type="ChEBI" id="CHEBI:15377"/>
        <dbReference type="ChEBI" id="CHEBI:32966"/>
        <dbReference type="ChEBI" id="CHEBI:43474"/>
        <dbReference type="ChEBI" id="CHEBI:57634"/>
        <dbReference type="EC" id="3.1.3.11"/>
    </reaction>
</comment>
<evidence type="ECO:0000256" key="16">
    <source>
        <dbReference type="SAM" id="MobiDB-lite"/>
    </source>
</evidence>
<dbReference type="Gene3D" id="3.30.540.10">
    <property type="entry name" value="Fructose-1,6-Bisphosphatase, subunit A, domain 1"/>
    <property type="match status" value="1"/>
</dbReference>
<dbReference type="PANTHER" id="PTHR43674:SF2">
    <property type="entry name" value="BETA-UREIDOPROPIONASE"/>
    <property type="match status" value="1"/>
</dbReference>
<comment type="pathway">
    <text evidence="2">Amino-acid biosynthesis; beta-alanine biosynthesis.</text>
</comment>
<dbReference type="InterPro" id="IPR044015">
    <property type="entry name" value="FBPase_C_dom"/>
</dbReference>
<dbReference type="PIRSF" id="PIRSF000904">
    <property type="entry name" value="FBPtase_SBPase"/>
    <property type="match status" value="1"/>
</dbReference>
<dbReference type="GO" id="GO:0042132">
    <property type="term" value="F:fructose 1,6-bisphosphate 1-phosphatase activity"/>
    <property type="evidence" value="ECO:0007669"/>
    <property type="project" value="UniProtKB-EC"/>
</dbReference>
<evidence type="ECO:0000256" key="1">
    <source>
        <dbReference type="ARBA" id="ARBA00001273"/>
    </source>
</evidence>
<feature type="domain" description="CN hydrolase" evidence="17">
    <location>
        <begin position="91"/>
        <end position="361"/>
    </location>
</feature>
<dbReference type="SUPFAM" id="SSF56655">
    <property type="entry name" value="Carbohydrate phosphatase"/>
    <property type="match status" value="1"/>
</dbReference>
<feature type="region of interest" description="Disordered" evidence="16">
    <location>
        <begin position="1489"/>
        <end position="1564"/>
    </location>
</feature>
<dbReference type="PROSITE" id="PS50263">
    <property type="entry name" value="CN_HYDROLASE"/>
    <property type="match status" value="1"/>
</dbReference>
<evidence type="ECO:0000256" key="10">
    <source>
        <dbReference type="ARBA" id="ARBA00061249"/>
    </source>
</evidence>
<dbReference type="PROSITE" id="PS50084">
    <property type="entry name" value="KH_TYPE_1"/>
    <property type="match status" value="5"/>
</dbReference>